<evidence type="ECO:0000313" key="1">
    <source>
        <dbReference type="EMBL" id="VEN63499.1"/>
    </source>
</evidence>
<protein>
    <submittedName>
        <fullName evidence="1">Uncharacterized protein</fullName>
    </submittedName>
</protein>
<dbReference type="AlphaFoldDB" id="A0A653DTF0"/>
<reference evidence="1 2" key="1">
    <citation type="submission" date="2019-01" db="EMBL/GenBank/DDBJ databases">
        <authorList>
            <person name="Sayadi A."/>
        </authorList>
    </citation>
    <scope>NUCLEOTIDE SEQUENCE [LARGE SCALE GENOMIC DNA]</scope>
</reference>
<evidence type="ECO:0000313" key="2">
    <source>
        <dbReference type="Proteomes" id="UP000410492"/>
    </source>
</evidence>
<gene>
    <name evidence="1" type="ORF">CALMAC_LOCUS20308</name>
</gene>
<organism evidence="1 2">
    <name type="scientific">Callosobruchus maculatus</name>
    <name type="common">Southern cowpea weevil</name>
    <name type="synonym">Pulse bruchid</name>
    <dbReference type="NCBI Taxonomy" id="64391"/>
    <lineage>
        <taxon>Eukaryota</taxon>
        <taxon>Metazoa</taxon>
        <taxon>Ecdysozoa</taxon>
        <taxon>Arthropoda</taxon>
        <taxon>Hexapoda</taxon>
        <taxon>Insecta</taxon>
        <taxon>Pterygota</taxon>
        <taxon>Neoptera</taxon>
        <taxon>Endopterygota</taxon>
        <taxon>Coleoptera</taxon>
        <taxon>Polyphaga</taxon>
        <taxon>Cucujiformia</taxon>
        <taxon>Chrysomeloidea</taxon>
        <taxon>Chrysomelidae</taxon>
        <taxon>Bruchinae</taxon>
        <taxon>Bruchini</taxon>
        <taxon>Callosobruchus</taxon>
    </lineage>
</organism>
<proteinExistence type="predicted"/>
<dbReference type="Proteomes" id="UP000410492">
    <property type="component" value="Unassembled WGS sequence"/>
</dbReference>
<name>A0A653DTF0_CALMS</name>
<keyword evidence="2" id="KW-1185">Reference proteome</keyword>
<sequence>MKSVWHSMMLIHKPQHTFWLYQRSAFLS</sequence>
<dbReference type="EMBL" id="CAACVG010014673">
    <property type="protein sequence ID" value="VEN63499.1"/>
    <property type="molecule type" value="Genomic_DNA"/>
</dbReference>
<accession>A0A653DTF0</accession>
<dbReference type="OrthoDB" id="672793at2759"/>